<evidence type="ECO:0000313" key="1">
    <source>
        <dbReference type="EMBL" id="AMN46666.1"/>
    </source>
</evidence>
<reference evidence="1 2" key="1">
    <citation type="submission" date="2015-06" db="EMBL/GenBank/DDBJ databases">
        <title>A Comprehensive Approach to Explore the Metabolic and Phylogenetic Diversity of Bacterial Steroid Degradation in the Environment: Testosterone as an Example.</title>
        <authorList>
            <person name="Yang F.-C."/>
            <person name="Chen Y.-L."/>
            <person name="Yu C.-P."/>
            <person name="Tang S.-L."/>
            <person name="Wang P.-H."/>
            <person name="Ismail W."/>
            <person name="Wang C.-H."/>
            <person name="Yang C.-Y."/>
            <person name="Chiang Y.-R."/>
        </authorList>
    </citation>
    <scope>NUCLEOTIDE SEQUENCE [LARGE SCALE GENOMIC DNA]</scope>
    <source>
        <strain evidence="1 2">DSM 18526</strain>
    </source>
</reference>
<protein>
    <submittedName>
        <fullName evidence="1">Uncharacterized protein</fullName>
    </submittedName>
</protein>
<keyword evidence="2" id="KW-1185">Reference proteome</keyword>
<evidence type="ECO:0000313" key="2">
    <source>
        <dbReference type="Proteomes" id="UP000070250"/>
    </source>
</evidence>
<dbReference type="KEGG" id="sdf:ACG33_06055"/>
<dbReference type="EMBL" id="CP011971">
    <property type="protein sequence ID" value="AMN46666.1"/>
    <property type="molecule type" value="Genomic_DNA"/>
</dbReference>
<gene>
    <name evidence="1" type="ORF">ACG33_06055</name>
</gene>
<accession>A0A127F8A4</accession>
<proteinExistence type="predicted"/>
<name>A0A127F8A4_STEDE</name>
<organism evidence="1 2">
    <name type="scientific">Steroidobacter denitrificans</name>
    <dbReference type="NCBI Taxonomy" id="465721"/>
    <lineage>
        <taxon>Bacteria</taxon>
        <taxon>Pseudomonadati</taxon>
        <taxon>Pseudomonadota</taxon>
        <taxon>Gammaproteobacteria</taxon>
        <taxon>Steroidobacterales</taxon>
        <taxon>Steroidobacteraceae</taxon>
        <taxon>Steroidobacter</taxon>
    </lineage>
</organism>
<dbReference type="Proteomes" id="UP000070250">
    <property type="component" value="Chromosome"/>
</dbReference>
<dbReference type="AlphaFoldDB" id="A0A127F8A4"/>
<sequence>MSYCEPVLEGIASAKNARYYTLEERAMAAVELVYRWIGAHEQLPEMVWRLVHNDTVPFPVGLISPSEDLQNSRDSLRASFGRKQADILLRGIRTPPFAAVH</sequence>